<comment type="caution">
    <text evidence="9">The sequence shown here is derived from an EMBL/GenBank/DDBJ whole genome shotgun (WGS) entry which is preliminary data.</text>
</comment>
<comment type="similarity">
    <text evidence="2 7">Belongs to the DedA family.</text>
</comment>
<evidence type="ECO:0000259" key="8">
    <source>
        <dbReference type="Pfam" id="PF09335"/>
    </source>
</evidence>
<evidence type="ECO:0000256" key="2">
    <source>
        <dbReference type="ARBA" id="ARBA00010792"/>
    </source>
</evidence>
<dbReference type="Proteomes" id="UP000178964">
    <property type="component" value="Unassembled WGS sequence"/>
</dbReference>
<proteinExistence type="inferred from homology"/>
<dbReference type="EMBL" id="MEVK01000043">
    <property type="protein sequence ID" value="OGC58094.1"/>
    <property type="molecule type" value="Genomic_DNA"/>
</dbReference>
<evidence type="ECO:0000256" key="4">
    <source>
        <dbReference type="ARBA" id="ARBA00022692"/>
    </source>
</evidence>
<feature type="transmembrane region" description="Helical" evidence="7">
    <location>
        <begin position="176"/>
        <end position="197"/>
    </location>
</feature>
<evidence type="ECO:0000313" key="10">
    <source>
        <dbReference type="Proteomes" id="UP000178964"/>
    </source>
</evidence>
<dbReference type="InterPro" id="IPR032816">
    <property type="entry name" value="VTT_dom"/>
</dbReference>
<dbReference type="AlphaFoldDB" id="A0A1F4VLQ7"/>
<reference evidence="9 10" key="1">
    <citation type="journal article" date="2016" name="Nat. Commun.">
        <title>Thousands of microbial genomes shed light on interconnected biogeochemical processes in an aquifer system.</title>
        <authorList>
            <person name="Anantharaman K."/>
            <person name="Brown C.T."/>
            <person name="Hug L.A."/>
            <person name="Sharon I."/>
            <person name="Castelle C.J."/>
            <person name="Probst A.J."/>
            <person name="Thomas B.C."/>
            <person name="Singh A."/>
            <person name="Wilkins M.J."/>
            <person name="Karaoz U."/>
            <person name="Brodie E.L."/>
            <person name="Williams K.H."/>
            <person name="Hubbard S.S."/>
            <person name="Banfield J.F."/>
        </authorList>
    </citation>
    <scope>NUCLEOTIDE SEQUENCE [LARGE SCALE GENOMIC DNA]</scope>
</reference>
<evidence type="ECO:0000256" key="7">
    <source>
        <dbReference type="RuleBase" id="RU367016"/>
    </source>
</evidence>
<organism evidence="9 10">
    <name type="scientific">candidate division WWE3 bacterium RIFCSPLOWO2_01_FULL_42_11</name>
    <dbReference type="NCBI Taxonomy" id="1802627"/>
    <lineage>
        <taxon>Bacteria</taxon>
        <taxon>Katanobacteria</taxon>
    </lineage>
</organism>
<evidence type="ECO:0000313" key="9">
    <source>
        <dbReference type="EMBL" id="OGC58094.1"/>
    </source>
</evidence>
<evidence type="ECO:0000256" key="3">
    <source>
        <dbReference type="ARBA" id="ARBA00022475"/>
    </source>
</evidence>
<evidence type="ECO:0000256" key="1">
    <source>
        <dbReference type="ARBA" id="ARBA00004651"/>
    </source>
</evidence>
<comment type="subcellular location">
    <subcellularLocation>
        <location evidence="1 7">Cell membrane</location>
        <topology evidence="1 7">Multi-pass membrane protein</topology>
    </subcellularLocation>
</comment>
<evidence type="ECO:0000256" key="5">
    <source>
        <dbReference type="ARBA" id="ARBA00022989"/>
    </source>
</evidence>
<evidence type="ECO:0000256" key="6">
    <source>
        <dbReference type="ARBA" id="ARBA00023136"/>
    </source>
</evidence>
<feature type="transmembrane region" description="Helical" evidence="7">
    <location>
        <begin position="143"/>
        <end position="164"/>
    </location>
</feature>
<keyword evidence="5 7" id="KW-1133">Transmembrane helix</keyword>
<gene>
    <name evidence="9" type="ORF">A3A70_00220</name>
</gene>
<feature type="domain" description="VTT" evidence="8">
    <location>
        <begin position="39"/>
        <end position="164"/>
    </location>
</feature>
<feature type="transmembrane region" description="Helical" evidence="7">
    <location>
        <begin position="59"/>
        <end position="81"/>
    </location>
</feature>
<keyword evidence="6 7" id="KW-0472">Membrane</keyword>
<keyword evidence="4 7" id="KW-0812">Transmembrane</keyword>
<dbReference type="Pfam" id="PF09335">
    <property type="entry name" value="VTT_dom"/>
    <property type="match status" value="1"/>
</dbReference>
<dbReference type="PANTHER" id="PTHR30353:SF0">
    <property type="entry name" value="TRANSMEMBRANE PROTEIN"/>
    <property type="match status" value="1"/>
</dbReference>
<accession>A0A1F4VLQ7</accession>
<keyword evidence="3 7" id="KW-1003">Cell membrane</keyword>
<dbReference type="InterPro" id="IPR032818">
    <property type="entry name" value="DedA-like"/>
</dbReference>
<feature type="transmembrane region" description="Helical" evidence="7">
    <location>
        <begin position="116"/>
        <end position="137"/>
    </location>
</feature>
<sequence length="205" mass="22498">MLDSLLHPESLSAIITSLGILGLIFIVFAESGLFFGFFLPGDSLLFTAGLLASQGVFSIQLLLLILPIAAILGDSAGYFTGRHFGNWLLKRPDNLIFKRSYILKAEKFYAMHGGKAIVLARFMPAVRTFVPIVAGLANMPYSSFVFFNVFGGILWTTSLLLLGYFLGQKIPNVDHYLLPIIALIVILSVLPGIIHLIKDRTPTKI</sequence>
<dbReference type="GO" id="GO:0005886">
    <property type="term" value="C:plasma membrane"/>
    <property type="evidence" value="ECO:0007669"/>
    <property type="project" value="UniProtKB-SubCell"/>
</dbReference>
<dbReference type="STRING" id="1802627.A3A70_00220"/>
<protein>
    <recommendedName>
        <fullName evidence="8">VTT domain-containing protein</fullName>
    </recommendedName>
</protein>
<feature type="transmembrane region" description="Helical" evidence="7">
    <location>
        <begin position="12"/>
        <end position="39"/>
    </location>
</feature>
<name>A0A1F4VLQ7_UNCKA</name>
<dbReference type="PANTHER" id="PTHR30353">
    <property type="entry name" value="INNER MEMBRANE PROTEIN DEDA-RELATED"/>
    <property type="match status" value="1"/>
</dbReference>